<protein>
    <recommendedName>
        <fullName evidence="2">Peptidase M1 membrane alanine aminopeptidase domain-containing protein</fullName>
    </recommendedName>
</protein>
<feature type="transmembrane region" description="Helical" evidence="1">
    <location>
        <begin position="165"/>
        <end position="186"/>
    </location>
</feature>
<feature type="transmembrane region" description="Helical" evidence="1">
    <location>
        <begin position="336"/>
        <end position="356"/>
    </location>
</feature>
<reference evidence="3 4" key="1">
    <citation type="submission" date="2017-02" db="EMBL/GenBank/DDBJ databases">
        <title>Pseudoalteromonas ulvae TC14 Genome.</title>
        <authorList>
            <person name="Molmeret M."/>
        </authorList>
    </citation>
    <scope>NUCLEOTIDE SEQUENCE [LARGE SCALE GENOMIC DNA]</scope>
    <source>
        <strain evidence="3">TC14</strain>
    </source>
</reference>
<keyword evidence="1" id="KW-0812">Transmembrane</keyword>
<feature type="transmembrane region" description="Helical" evidence="1">
    <location>
        <begin position="128"/>
        <end position="145"/>
    </location>
</feature>
<dbReference type="Gene3D" id="1.10.390.10">
    <property type="entry name" value="Neutral Protease Domain 2"/>
    <property type="match status" value="1"/>
</dbReference>
<feature type="transmembrane region" description="Helical" evidence="1">
    <location>
        <begin position="211"/>
        <end position="237"/>
    </location>
</feature>
<dbReference type="AlphaFoldDB" id="A0A244CX20"/>
<evidence type="ECO:0000259" key="2">
    <source>
        <dbReference type="Pfam" id="PF01433"/>
    </source>
</evidence>
<evidence type="ECO:0000256" key="1">
    <source>
        <dbReference type="SAM" id="Phobius"/>
    </source>
</evidence>
<evidence type="ECO:0000313" key="4">
    <source>
        <dbReference type="Proteomes" id="UP000194841"/>
    </source>
</evidence>
<name>A0A244CX20_PSEDV</name>
<dbReference type="GO" id="GO:0008270">
    <property type="term" value="F:zinc ion binding"/>
    <property type="evidence" value="ECO:0007669"/>
    <property type="project" value="InterPro"/>
</dbReference>
<feature type="transmembrane region" description="Helical" evidence="1">
    <location>
        <begin position="249"/>
        <end position="274"/>
    </location>
</feature>
<dbReference type="EMBL" id="MWPV01000001">
    <property type="protein sequence ID" value="OUL59799.1"/>
    <property type="molecule type" value="Genomic_DNA"/>
</dbReference>
<dbReference type="InterPro" id="IPR014782">
    <property type="entry name" value="Peptidase_M1_dom"/>
</dbReference>
<organism evidence="3 4">
    <name type="scientific">Pseudoalteromonas ulvae</name>
    <dbReference type="NCBI Taxonomy" id="107327"/>
    <lineage>
        <taxon>Bacteria</taxon>
        <taxon>Pseudomonadati</taxon>
        <taxon>Pseudomonadota</taxon>
        <taxon>Gammaproteobacteria</taxon>
        <taxon>Alteromonadales</taxon>
        <taxon>Pseudoalteromonadaceae</taxon>
        <taxon>Pseudoalteromonas</taxon>
    </lineage>
</organism>
<feature type="transmembrane region" description="Helical" evidence="1">
    <location>
        <begin position="281"/>
        <end position="302"/>
    </location>
</feature>
<keyword evidence="1" id="KW-1133">Transmembrane helix</keyword>
<feature type="transmembrane region" description="Helical" evidence="1">
    <location>
        <begin position="368"/>
        <end position="390"/>
    </location>
</feature>
<feature type="domain" description="Peptidase M1 membrane alanine aminopeptidase" evidence="2">
    <location>
        <begin position="667"/>
        <end position="857"/>
    </location>
</feature>
<dbReference type="InterPro" id="IPR027268">
    <property type="entry name" value="Peptidase_M4/M1_CTD_sf"/>
</dbReference>
<dbReference type="Proteomes" id="UP000194841">
    <property type="component" value="Unassembled WGS sequence"/>
</dbReference>
<keyword evidence="4" id="KW-1185">Reference proteome</keyword>
<dbReference type="Pfam" id="PF01433">
    <property type="entry name" value="Peptidase_M1"/>
    <property type="match status" value="1"/>
</dbReference>
<dbReference type="SUPFAM" id="SSF55486">
    <property type="entry name" value="Metalloproteases ('zincins'), catalytic domain"/>
    <property type="match status" value="1"/>
</dbReference>
<gene>
    <name evidence="3" type="ORF">B1199_03390</name>
</gene>
<proteinExistence type="predicted"/>
<keyword evidence="1" id="KW-0472">Membrane</keyword>
<sequence length="879" mass="97974">MVASITGNPALAGSNIVNDTFYQAFIWLDPFAYTAVIKHFSASAEQFNFALLINRIMVIVVSVMLIYVLLRFASRPVSSQPRSADASSTCAAPPSTQCYQAVELHGSAFASFMTLLKTSVHAILTNKLTGGLLLIWALIVCNTVASSNGYIEPLSTLAYTSQDALNHFAFDMLALLGTCLVVLWSWQVTSLARSSNIAQLIAATPMKTHQLLLAHLLTIFWLVVCFLIFAALGSSIAQWLTGSEYQVQAYLSTLSLVGLPLSLLAVTCVCIFHLCRSQVTAGLLVCLIVCIKFTPLMTYLGLTHTLWSVAWTPLQAPDTFWGYRASMSSYWPYMQVWGLAAFSLVCTAMMLSYRGAGLSRGPVSRVHSLLIAPWGLTVAAFIGLHLQLVAEKPLTNSHKREEFKARYEQLFSGWRDRAQPSIEHLDAKVDFYPLEQRAEFKLTYTLVNHHDEAINQVLIGRAGFYKWADVVFDGAKKVSFDQMLNQAVFEFDQPMAPNETRTFVSVLSYQQPILWPIRGHQFVTPELSYIRSVPFIATVGYQTNYELTDPQLRAAHHLVSQPELLPSTLFADEAAGSGRYDWMRVSTTITTKEGYQAVAPGELVSMRSQKGRHIYQFETHAPIRAIASWLSMPFSVQTKQQNGVTLQVFAPEKSKAAELHLSAMADTVQWFNEHISAYRAKQLSLISVPRIGVTGYALPQVILINDDVGFRAQPEENAGFDQRYRRAVHETAHQWFGHDIGNGVSDDSAFLVESLAKYVELVMLDTHYGPTAVDALVAYESKRYQQRRAMDFGQGRALVDANQSYDQYSRATLVFAKLREAGGDEVIIAALNSLWQHHGYPKRPANSMDFVRYLKVSAGIAHHDLIERLFLQPPAQLES</sequence>
<feature type="transmembrane region" description="Helical" evidence="1">
    <location>
        <begin position="49"/>
        <end position="70"/>
    </location>
</feature>
<accession>A0A244CX20</accession>
<comment type="caution">
    <text evidence="3">The sequence shown here is derived from an EMBL/GenBank/DDBJ whole genome shotgun (WGS) entry which is preliminary data.</text>
</comment>
<evidence type="ECO:0000313" key="3">
    <source>
        <dbReference type="EMBL" id="OUL59799.1"/>
    </source>
</evidence>
<dbReference type="GO" id="GO:0008237">
    <property type="term" value="F:metallopeptidase activity"/>
    <property type="evidence" value="ECO:0007669"/>
    <property type="project" value="InterPro"/>
</dbReference>